<sequence length="291" mass="33491">MKSKTITLLSLLMILLTGCTENWQLKQVQSDIFLIDLPVGTSEVEKSTDGLHYYIEYKAPMPNDQSIYVEAFPWIKTPKEAMEIVGKHSFAYKGINHGEETDFDYNTISGVKYEGDDGSHLLKGEIFCFNKDGYTVIISSNGRYRDYRTIRDIVRSIKFGVPPMTNEQKEKAFNPKKIAQTLSKQIKQALNTYNGKRQICDSTSWALEIAEDNTMPPTVHVNCWLSPQATERLKDPIRRDYAFKYALMSPLELLNMPIAKSLQMREDNLLTLNFNYFDKYGNYLEIGEEDE</sequence>
<dbReference type="PROSITE" id="PS51257">
    <property type="entry name" value="PROKAR_LIPOPROTEIN"/>
    <property type="match status" value="1"/>
</dbReference>
<organism evidence="1 2">
    <name type="scientific">Leyella stercorea DSM 18206</name>
    <dbReference type="NCBI Taxonomy" id="1002367"/>
    <lineage>
        <taxon>Bacteria</taxon>
        <taxon>Pseudomonadati</taxon>
        <taxon>Bacteroidota</taxon>
        <taxon>Bacteroidia</taxon>
        <taxon>Bacteroidales</taxon>
        <taxon>Prevotellaceae</taxon>
        <taxon>Leyella</taxon>
    </lineage>
</organism>
<dbReference type="RefSeq" id="WP_007899877.1">
    <property type="nucleotide sequence ID" value="NZ_JH379427.1"/>
</dbReference>
<reference evidence="1 2" key="1">
    <citation type="submission" date="2011-08" db="EMBL/GenBank/DDBJ databases">
        <authorList>
            <person name="Weinstock G."/>
            <person name="Sodergren E."/>
            <person name="Clifton S."/>
            <person name="Fulton L."/>
            <person name="Fulton B."/>
            <person name="Courtney L."/>
            <person name="Fronick C."/>
            <person name="Harrison M."/>
            <person name="Strong C."/>
            <person name="Farmer C."/>
            <person name="Delahaunty K."/>
            <person name="Markovic C."/>
            <person name="Hall O."/>
            <person name="Minx P."/>
            <person name="Tomlinson C."/>
            <person name="Mitreva M."/>
            <person name="Hou S."/>
            <person name="Chen J."/>
            <person name="Wollam A."/>
            <person name="Pepin K.H."/>
            <person name="Johnson M."/>
            <person name="Bhonagiri V."/>
            <person name="Zhang X."/>
            <person name="Suruliraj S."/>
            <person name="Warren W."/>
            <person name="Chinwalla A."/>
            <person name="Mardis E.R."/>
            <person name="Wilson R.K."/>
        </authorList>
    </citation>
    <scope>NUCLEOTIDE SEQUENCE [LARGE SCALE GENOMIC DNA]</scope>
    <source>
        <strain evidence="1 2">DSM 18206</strain>
    </source>
</reference>
<accession>G6AY27</accession>
<dbReference type="GeneID" id="78337197"/>
<gene>
    <name evidence="1" type="ORF">HMPREF0673_01536</name>
</gene>
<evidence type="ECO:0000313" key="2">
    <source>
        <dbReference type="Proteomes" id="UP000004407"/>
    </source>
</evidence>
<dbReference type="HOGENOM" id="CLU_956001_0_0_10"/>
<dbReference type="PATRIC" id="fig|1002367.3.peg.1241"/>
<evidence type="ECO:0000313" key="1">
    <source>
        <dbReference type="EMBL" id="EHJ39761.1"/>
    </source>
</evidence>
<dbReference type="AlphaFoldDB" id="G6AY27"/>
<dbReference type="EMBL" id="AFZZ01000134">
    <property type="protein sequence ID" value="EHJ39761.1"/>
    <property type="molecule type" value="Genomic_DNA"/>
</dbReference>
<proteinExistence type="predicted"/>
<protein>
    <submittedName>
        <fullName evidence="1">Uncharacterized protein</fullName>
    </submittedName>
</protein>
<name>G6AY27_9BACT</name>
<dbReference type="Proteomes" id="UP000004407">
    <property type="component" value="Unassembled WGS sequence"/>
</dbReference>
<comment type="caution">
    <text evidence="1">The sequence shown here is derived from an EMBL/GenBank/DDBJ whole genome shotgun (WGS) entry which is preliminary data.</text>
</comment>